<evidence type="ECO:0008006" key="3">
    <source>
        <dbReference type="Google" id="ProtNLM"/>
    </source>
</evidence>
<proteinExistence type="predicted"/>
<evidence type="ECO:0000313" key="2">
    <source>
        <dbReference type="EMBL" id="GAG46092.1"/>
    </source>
</evidence>
<dbReference type="GO" id="GO:0009052">
    <property type="term" value="P:pentose-phosphate shunt, non-oxidative branch"/>
    <property type="evidence" value="ECO:0007669"/>
    <property type="project" value="TreeGrafter"/>
</dbReference>
<dbReference type="InterPro" id="IPR036569">
    <property type="entry name" value="RpiB_LacA_LacB_sf"/>
</dbReference>
<reference evidence="2" key="1">
    <citation type="journal article" date="2014" name="Front. Microbiol.">
        <title>High frequency of phylogenetically diverse reductive dehalogenase-homologous genes in deep subseafloor sedimentary metagenomes.</title>
        <authorList>
            <person name="Kawai M."/>
            <person name="Futagami T."/>
            <person name="Toyoda A."/>
            <person name="Takaki Y."/>
            <person name="Nishi S."/>
            <person name="Hori S."/>
            <person name="Arai W."/>
            <person name="Tsubouchi T."/>
            <person name="Morono Y."/>
            <person name="Uchiyama I."/>
            <person name="Ito T."/>
            <person name="Fujiyama A."/>
            <person name="Inagaki F."/>
            <person name="Takami H."/>
        </authorList>
    </citation>
    <scope>NUCLEOTIDE SEQUENCE</scope>
    <source>
        <strain evidence="2">Expedition CK06-06</strain>
    </source>
</reference>
<dbReference type="AlphaFoldDB" id="X0YFV7"/>
<dbReference type="Pfam" id="PF02502">
    <property type="entry name" value="LacAB_rpiB"/>
    <property type="match status" value="1"/>
</dbReference>
<dbReference type="InterPro" id="IPR003500">
    <property type="entry name" value="RpiB_LacA_LacB"/>
</dbReference>
<dbReference type="SUPFAM" id="SSF89623">
    <property type="entry name" value="Ribose/Galactose isomerase RpiB/AlsB"/>
    <property type="match status" value="1"/>
</dbReference>
<accession>X0YFV7</accession>
<keyword evidence="1" id="KW-0413">Isomerase</keyword>
<dbReference type="NCBIfam" id="NF004051">
    <property type="entry name" value="PRK05571.1"/>
    <property type="match status" value="1"/>
</dbReference>
<dbReference type="NCBIfam" id="TIGR00689">
    <property type="entry name" value="rpiB_lacA_lacB"/>
    <property type="match status" value="1"/>
</dbReference>
<name>X0YFV7_9ZZZZ</name>
<dbReference type="PANTHER" id="PTHR30345">
    <property type="entry name" value="RIBOSE-5-PHOSPHATE ISOMERASE B"/>
    <property type="match status" value="1"/>
</dbReference>
<sequence>MRIALGCDHRGFKLKQTIMEFLQQSGYSYHDFGCYNTESVDYPDLAQKVGDGVASGEFDHGILICNTGIGMSIVANKIKGIRAALCHDTFTAKQARLHNDANVLCLRGEEIEASEALEIVKTYFSTSFEGGRHIPRLDKITKLEAG</sequence>
<dbReference type="Gene3D" id="3.40.1400.10">
    <property type="entry name" value="Sugar-phosphate isomerase, RpiB/LacA/LacB"/>
    <property type="match status" value="1"/>
</dbReference>
<dbReference type="GO" id="GO:0004751">
    <property type="term" value="F:ribose-5-phosphate isomerase activity"/>
    <property type="evidence" value="ECO:0007669"/>
    <property type="project" value="TreeGrafter"/>
</dbReference>
<evidence type="ECO:0000256" key="1">
    <source>
        <dbReference type="ARBA" id="ARBA00023235"/>
    </source>
</evidence>
<dbReference type="EMBL" id="BARS01054152">
    <property type="protein sequence ID" value="GAG46092.1"/>
    <property type="molecule type" value="Genomic_DNA"/>
</dbReference>
<organism evidence="2">
    <name type="scientific">marine sediment metagenome</name>
    <dbReference type="NCBI Taxonomy" id="412755"/>
    <lineage>
        <taxon>unclassified sequences</taxon>
        <taxon>metagenomes</taxon>
        <taxon>ecological metagenomes</taxon>
    </lineage>
</organism>
<gene>
    <name evidence="2" type="ORF">S01H1_80225</name>
</gene>
<dbReference type="GO" id="GO:0019316">
    <property type="term" value="P:D-allose catabolic process"/>
    <property type="evidence" value="ECO:0007669"/>
    <property type="project" value="TreeGrafter"/>
</dbReference>
<dbReference type="PIRSF" id="PIRSF005384">
    <property type="entry name" value="RpiB_LacA_B"/>
    <property type="match status" value="1"/>
</dbReference>
<dbReference type="InterPro" id="IPR004785">
    <property type="entry name" value="RpiB"/>
</dbReference>
<dbReference type="PANTHER" id="PTHR30345:SF0">
    <property type="entry name" value="DNA DAMAGE-REPAIR_TOLERATION PROTEIN DRT102"/>
    <property type="match status" value="1"/>
</dbReference>
<comment type="caution">
    <text evidence="2">The sequence shown here is derived from an EMBL/GenBank/DDBJ whole genome shotgun (WGS) entry which is preliminary data.</text>
</comment>
<protein>
    <recommendedName>
        <fullName evidence="3">Ribose 5-phosphate isomerase B</fullName>
    </recommendedName>
</protein>
<dbReference type="NCBIfam" id="TIGR01120">
    <property type="entry name" value="rpiB"/>
    <property type="match status" value="1"/>
</dbReference>